<reference evidence="9 10" key="1">
    <citation type="submission" date="2018-08" db="EMBL/GenBank/DDBJ databases">
        <title>Bacillus chawlae sp. nov., Bacillus glennii sp. nov., and Bacillus saganii sp. nov. Isolated from the Vehicle Assembly Building at Kennedy Space Center where the Viking Spacecraft were Assembled.</title>
        <authorList>
            <person name="Seuylemezian A."/>
            <person name="Vaishampayan P."/>
        </authorList>
    </citation>
    <scope>NUCLEOTIDE SEQUENCE [LARGE SCALE GENOMIC DNA]</scope>
    <source>
        <strain evidence="9 10">V47-23a</strain>
    </source>
</reference>
<evidence type="ECO:0000256" key="7">
    <source>
        <dbReference type="SAM" id="Phobius"/>
    </source>
</evidence>
<dbReference type="Pfam" id="PF06808">
    <property type="entry name" value="DctM"/>
    <property type="match status" value="1"/>
</dbReference>
<dbReference type="RefSeq" id="WP_117326513.1">
    <property type="nucleotide sequence ID" value="NZ_QVTE01000025.1"/>
</dbReference>
<dbReference type="EMBL" id="QVTE01000025">
    <property type="protein sequence ID" value="RFU69449.1"/>
    <property type="molecule type" value="Genomic_DNA"/>
</dbReference>
<evidence type="ECO:0000256" key="2">
    <source>
        <dbReference type="ARBA" id="ARBA00022475"/>
    </source>
</evidence>
<dbReference type="Proteomes" id="UP000264541">
    <property type="component" value="Unassembled WGS sequence"/>
</dbReference>
<dbReference type="InterPro" id="IPR004681">
    <property type="entry name" value="TRAP_DctM"/>
</dbReference>
<dbReference type="GO" id="GO:0005886">
    <property type="term" value="C:plasma membrane"/>
    <property type="evidence" value="ECO:0007669"/>
    <property type="project" value="UniProtKB-SubCell"/>
</dbReference>
<comment type="caution">
    <text evidence="9">The sequence shown here is derived from an EMBL/GenBank/DDBJ whole genome shotgun (WGS) entry which is preliminary data.</text>
</comment>
<feature type="transmembrane region" description="Helical" evidence="7">
    <location>
        <begin position="314"/>
        <end position="344"/>
    </location>
</feature>
<comment type="subcellular location">
    <subcellularLocation>
        <location evidence="1">Cell inner membrane</location>
        <topology evidence="1">Multi-pass membrane protein</topology>
    </subcellularLocation>
</comment>
<evidence type="ECO:0000256" key="1">
    <source>
        <dbReference type="ARBA" id="ARBA00004429"/>
    </source>
</evidence>
<feature type="transmembrane region" description="Helical" evidence="7">
    <location>
        <begin position="217"/>
        <end position="235"/>
    </location>
</feature>
<feature type="domain" description="TRAP C4-dicarboxylate transport system permease DctM subunit" evidence="8">
    <location>
        <begin position="9"/>
        <end position="417"/>
    </location>
</feature>
<keyword evidence="10" id="KW-1185">Reference proteome</keyword>
<evidence type="ECO:0000256" key="4">
    <source>
        <dbReference type="ARBA" id="ARBA00022692"/>
    </source>
</evidence>
<organism evidence="9 10">
    <name type="scientific">Peribacillus saganii</name>
    <dbReference type="NCBI Taxonomy" id="2303992"/>
    <lineage>
        <taxon>Bacteria</taxon>
        <taxon>Bacillati</taxon>
        <taxon>Bacillota</taxon>
        <taxon>Bacilli</taxon>
        <taxon>Bacillales</taxon>
        <taxon>Bacillaceae</taxon>
        <taxon>Peribacillus</taxon>
    </lineage>
</organism>
<dbReference type="PIRSF" id="PIRSF006066">
    <property type="entry name" value="HI0050"/>
    <property type="match status" value="1"/>
</dbReference>
<keyword evidence="4 7" id="KW-0812">Transmembrane</keyword>
<protein>
    <submittedName>
        <fullName evidence="9">TRAP transporter large permease</fullName>
    </submittedName>
</protein>
<keyword evidence="3" id="KW-0997">Cell inner membrane</keyword>
<evidence type="ECO:0000259" key="8">
    <source>
        <dbReference type="Pfam" id="PF06808"/>
    </source>
</evidence>
<feature type="transmembrane region" description="Helical" evidence="7">
    <location>
        <begin position="269"/>
        <end position="294"/>
    </location>
</feature>
<feature type="transmembrane region" description="Helical" evidence="7">
    <location>
        <begin position="396"/>
        <end position="421"/>
    </location>
</feature>
<feature type="transmembrane region" description="Helical" evidence="7">
    <location>
        <begin position="48"/>
        <end position="68"/>
    </location>
</feature>
<feature type="transmembrane region" description="Helical" evidence="7">
    <location>
        <begin position="138"/>
        <end position="158"/>
    </location>
</feature>
<evidence type="ECO:0000256" key="3">
    <source>
        <dbReference type="ARBA" id="ARBA00022519"/>
    </source>
</evidence>
<dbReference type="PANTHER" id="PTHR33362:SF3">
    <property type="entry name" value="SIALIC ACID TRAP TRANSPORTER PERMEASE PROTEIN SIAT"/>
    <property type="match status" value="1"/>
</dbReference>
<feature type="transmembrane region" description="Helical" evidence="7">
    <location>
        <begin position="241"/>
        <end position="257"/>
    </location>
</feature>
<feature type="transmembrane region" description="Helical" evidence="7">
    <location>
        <begin position="113"/>
        <end position="131"/>
    </location>
</feature>
<feature type="transmembrane region" description="Helical" evidence="7">
    <location>
        <begin position="170"/>
        <end position="192"/>
    </location>
</feature>
<keyword evidence="5 7" id="KW-1133">Transmembrane helix</keyword>
<evidence type="ECO:0000313" key="9">
    <source>
        <dbReference type="EMBL" id="RFU69449.1"/>
    </source>
</evidence>
<dbReference type="PANTHER" id="PTHR33362">
    <property type="entry name" value="SIALIC ACID TRAP TRANSPORTER PERMEASE PROTEIN SIAT-RELATED"/>
    <property type="match status" value="1"/>
</dbReference>
<gene>
    <name evidence="9" type="ORF">D0469_09520</name>
</gene>
<keyword evidence="2" id="KW-1003">Cell membrane</keyword>
<keyword evidence="6 7" id="KW-0472">Membrane</keyword>
<proteinExistence type="predicted"/>
<name>A0A372LNY4_9BACI</name>
<evidence type="ECO:0000256" key="5">
    <source>
        <dbReference type="ARBA" id="ARBA00022989"/>
    </source>
</evidence>
<accession>A0A372LNY4</accession>
<dbReference type="GO" id="GO:0022857">
    <property type="term" value="F:transmembrane transporter activity"/>
    <property type="evidence" value="ECO:0007669"/>
    <property type="project" value="TreeGrafter"/>
</dbReference>
<feature type="transmembrane region" description="Helical" evidence="7">
    <location>
        <begin position="89"/>
        <end position="107"/>
    </location>
</feature>
<dbReference type="AlphaFoldDB" id="A0A372LNY4"/>
<dbReference type="NCBIfam" id="TIGR00786">
    <property type="entry name" value="dctM"/>
    <property type="match status" value="1"/>
</dbReference>
<dbReference type="InterPro" id="IPR010656">
    <property type="entry name" value="DctM"/>
</dbReference>
<evidence type="ECO:0000313" key="10">
    <source>
        <dbReference type="Proteomes" id="UP000264541"/>
    </source>
</evidence>
<sequence>MSAPLVLGIVLILCLLIGVPIAFSIGIATVSALLVGGVPASFIAQQSFTAVDSFPLMAVPFFILAGALMETGGLSKRIINVAQEAMGNITGGFGIVTILASAIFAAISGSSPATVAAIGSIMIPAMIARGYSKDFAAAVAGSGGGLGIVIPPSIPMIIYGVVTGVSIGDMFLAGFVPGIFLALLMIILIYFISKKRGYVGTGQKFSFARFAKASKDAFWALMAPVIILGGIYSGVFTPTESAVIAVMYGLIIGIFVYKELKWKDIPKILISSAMITGSVMIILGTATGFGKLVTMYQVPNQLADLILGVSDNKYVVLLLITALVLFVGTFMETLSIIIILAPLFLPVLEQLGVNPVHFGILLVVGAEIGMMTPPLGVNLFVASGISGLSIERVAKAIFPFVLILTFGLLIMLFVPWISLVIPNLFG</sequence>
<dbReference type="OrthoDB" id="9785600at2"/>
<evidence type="ECO:0000256" key="6">
    <source>
        <dbReference type="ARBA" id="ARBA00023136"/>
    </source>
</evidence>